<keyword evidence="3" id="KW-0964">Secreted</keyword>
<evidence type="ECO:0000256" key="3">
    <source>
        <dbReference type="ARBA" id="ARBA00022525"/>
    </source>
</evidence>
<dbReference type="Proteomes" id="UP000006727">
    <property type="component" value="Chromosome 20"/>
</dbReference>
<dbReference type="AlphaFoldDB" id="A0A7I4C3L4"/>
<dbReference type="GO" id="GO:0010374">
    <property type="term" value="P:stomatal complex development"/>
    <property type="evidence" value="ECO:0007669"/>
    <property type="project" value="InterPro"/>
</dbReference>
<keyword evidence="5" id="KW-1015">Disulfide bond</keyword>
<keyword evidence="4 6" id="KW-0732">Signal</keyword>
<evidence type="ECO:0000256" key="1">
    <source>
        <dbReference type="ARBA" id="ARBA00004613"/>
    </source>
</evidence>
<reference evidence="7 8" key="1">
    <citation type="journal article" date="2008" name="Science">
        <title>The Physcomitrella genome reveals evolutionary insights into the conquest of land by plants.</title>
        <authorList>
            <person name="Rensing S."/>
            <person name="Lang D."/>
            <person name="Zimmer A."/>
            <person name="Terry A."/>
            <person name="Salamov A."/>
            <person name="Shapiro H."/>
            <person name="Nishiyama T."/>
            <person name="Perroud P.-F."/>
            <person name="Lindquist E."/>
            <person name="Kamisugi Y."/>
            <person name="Tanahashi T."/>
            <person name="Sakakibara K."/>
            <person name="Fujita T."/>
            <person name="Oishi K."/>
            <person name="Shin-I T."/>
            <person name="Kuroki Y."/>
            <person name="Toyoda A."/>
            <person name="Suzuki Y."/>
            <person name="Hashimoto A."/>
            <person name="Yamaguchi K."/>
            <person name="Sugano A."/>
            <person name="Kohara Y."/>
            <person name="Fujiyama A."/>
            <person name="Anterola A."/>
            <person name="Aoki S."/>
            <person name="Ashton N."/>
            <person name="Barbazuk W.B."/>
            <person name="Barker E."/>
            <person name="Bennetzen J."/>
            <person name="Bezanilla M."/>
            <person name="Blankenship R."/>
            <person name="Cho S.H."/>
            <person name="Dutcher S."/>
            <person name="Estelle M."/>
            <person name="Fawcett J.A."/>
            <person name="Gundlach H."/>
            <person name="Hanada K."/>
            <person name="Heyl A."/>
            <person name="Hicks K.A."/>
            <person name="Hugh J."/>
            <person name="Lohr M."/>
            <person name="Mayer K."/>
            <person name="Melkozernov A."/>
            <person name="Murata T."/>
            <person name="Nelson D."/>
            <person name="Pils B."/>
            <person name="Prigge M."/>
            <person name="Reiss B."/>
            <person name="Renner T."/>
            <person name="Rombauts S."/>
            <person name="Rushton P."/>
            <person name="Sanderfoot A."/>
            <person name="Schween G."/>
            <person name="Shiu S.-H."/>
            <person name="Stueber K."/>
            <person name="Theodoulou F.L."/>
            <person name="Tu H."/>
            <person name="Van de Peer Y."/>
            <person name="Verrier P.J."/>
            <person name="Waters E."/>
            <person name="Wood A."/>
            <person name="Yang L."/>
            <person name="Cove D."/>
            <person name="Cuming A."/>
            <person name="Hasebe M."/>
            <person name="Lucas S."/>
            <person name="Mishler D.B."/>
            <person name="Reski R."/>
            <person name="Grigoriev I."/>
            <person name="Quatrano R.S."/>
            <person name="Boore J.L."/>
        </authorList>
    </citation>
    <scope>NUCLEOTIDE SEQUENCE [LARGE SCALE GENOMIC DNA]</scope>
    <source>
        <strain evidence="7 8">cv. Gransden 2004</strain>
    </source>
</reference>
<comment type="similarity">
    <text evidence="2">Belongs to the plant cysteine rich small secretory peptide family. Epidermal patterning factor subfamily.</text>
</comment>
<dbReference type="PANTHER" id="PTHR33109">
    <property type="entry name" value="EPIDERMAL PATTERNING FACTOR-LIKE PROTEIN 4"/>
    <property type="match status" value="1"/>
</dbReference>
<reference evidence="7 8" key="2">
    <citation type="journal article" date="2018" name="Plant J.">
        <title>The Physcomitrella patens chromosome-scale assembly reveals moss genome structure and evolution.</title>
        <authorList>
            <person name="Lang D."/>
            <person name="Ullrich K.K."/>
            <person name="Murat F."/>
            <person name="Fuchs J."/>
            <person name="Jenkins J."/>
            <person name="Haas F.B."/>
            <person name="Piednoel M."/>
            <person name="Gundlach H."/>
            <person name="Van Bel M."/>
            <person name="Meyberg R."/>
            <person name="Vives C."/>
            <person name="Morata J."/>
            <person name="Symeonidi A."/>
            <person name="Hiss M."/>
            <person name="Muchero W."/>
            <person name="Kamisugi Y."/>
            <person name="Saleh O."/>
            <person name="Blanc G."/>
            <person name="Decker E.L."/>
            <person name="van Gessel N."/>
            <person name="Grimwood J."/>
            <person name="Hayes R.D."/>
            <person name="Graham S.W."/>
            <person name="Gunter L.E."/>
            <person name="McDaniel S.F."/>
            <person name="Hoernstein S.N.W."/>
            <person name="Larsson A."/>
            <person name="Li F.W."/>
            <person name="Perroud P.F."/>
            <person name="Phillips J."/>
            <person name="Ranjan P."/>
            <person name="Rokshar D.S."/>
            <person name="Rothfels C.J."/>
            <person name="Schneider L."/>
            <person name="Shu S."/>
            <person name="Stevenson D.W."/>
            <person name="Thummler F."/>
            <person name="Tillich M."/>
            <person name="Villarreal Aguilar J.C."/>
            <person name="Widiez T."/>
            <person name="Wong G.K."/>
            <person name="Wymore A."/>
            <person name="Zhang Y."/>
            <person name="Zimmer A.D."/>
            <person name="Quatrano R.S."/>
            <person name="Mayer K.F.X."/>
            <person name="Goodstein D."/>
            <person name="Casacuberta J.M."/>
            <person name="Vandepoele K."/>
            <person name="Reski R."/>
            <person name="Cuming A.C."/>
            <person name="Tuskan G.A."/>
            <person name="Maumus F."/>
            <person name="Salse J."/>
            <person name="Schmutz J."/>
            <person name="Rensing S.A."/>
        </authorList>
    </citation>
    <scope>NUCLEOTIDE SEQUENCE [LARGE SCALE GENOMIC DNA]</scope>
    <source>
        <strain evidence="7 8">cv. Gransden 2004</strain>
    </source>
</reference>
<evidence type="ECO:0000256" key="6">
    <source>
        <dbReference type="SAM" id="SignalP"/>
    </source>
</evidence>
<feature type="signal peptide" evidence="6">
    <location>
        <begin position="1"/>
        <end position="23"/>
    </location>
</feature>
<evidence type="ECO:0000256" key="2">
    <source>
        <dbReference type="ARBA" id="ARBA00008127"/>
    </source>
</evidence>
<accession>A0A7I4C3L4</accession>
<dbReference type="EnsemblPlants" id="Pp3c20_17040V3.3">
    <property type="protein sequence ID" value="Pp3c20_17040V3.3"/>
    <property type="gene ID" value="Pp3c20_17040"/>
</dbReference>
<dbReference type="FunCoup" id="A0A7I4C3L4">
    <property type="interactions" value="17"/>
</dbReference>
<dbReference type="PANTHER" id="PTHR33109:SF4">
    <property type="entry name" value="EPIDERMAL PATTERNING FACTOR-LIKE PROTEIN 6"/>
    <property type="match status" value="1"/>
</dbReference>
<proteinExistence type="inferred from homology"/>
<evidence type="ECO:0008006" key="9">
    <source>
        <dbReference type="Google" id="ProtNLM"/>
    </source>
</evidence>
<sequence length="188" mass="20090">MSVVVVACLISLALLASCPASAAARIGPAGTPSVETMIPYQERTSTSAQDKQEVVETNIKIIQRMNIRAPQDADSIFDFQGKNAGSSCIRRRGLVGSSPPTCRSKCGRCTPCKAVHVAIGSPHGVISETEYYPEAYEVLPQCGLKEGYTDNMRNSARSASDQVAFGIRGVTQHNLMYEEPPPLIGLCG</sequence>
<comment type="subcellular location">
    <subcellularLocation>
        <location evidence="1">Secreted</location>
    </subcellularLocation>
</comment>
<name>A0A7I4C3L4_PHYPA</name>
<evidence type="ECO:0000256" key="4">
    <source>
        <dbReference type="ARBA" id="ARBA00022729"/>
    </source>
</evidence>
<organism evidence="7 8">
    <name type="scientific">Physcomitrium patens</name>
    <name type="common">Spreading-leaved earth moss</name>
    <name type="synonym">Physcomitrella patens</name>
    <dbReference type="NCBI Taxonomy" id="3218"/>
    <lineage>
        <taxon>Eukaryota</taxon>
        <taxon>Viridiplantae</taxon>
        <taxon>Streptophyta</taxon>
        <taxon>Embryophyta</taxon>
        <taxon>Bryophyta</taxon>
        <taxon>Bryophytina</taxon>
        <taxon>Bryopsida</taxon>
        <taxon>Funariidae</taxon>
        <taxon>Funariales</taxon>
        <taxon>Funariaceae</taxon>
        <taxon>Physcomitrium</taxon>
    </lineage>
</organism>
<reference evidence="7" key="3">
    <citation type="submission" date="2020-12" db="UniProtKB">
        <authorList>
            <consortium name="EnsemblPlants"/>
        </authorList>
    </citation>
    <scope>IDENTIFICATION</scope>
</reference>
<dbReference type="InterPro" id="IPR039455">
    <property type="entry name" value="EPFL"/>
</dbReference>
<dbReference type="EMBL" id="ABEU02000020">
    <property type="status" value="NOT_ANNOTATED_CDS"/>
    <property type="molecule type" value="Genomic_DNA"/>
</dbReference>
<protein>
    <recommendedName>
        <fullName evidence="9">Epidermal patterning factor-like protein</fullName>
    </recommendedName>
</protein>
<evidence type="ECO:0000313" key="7">
    <source>
        <dbReference type="EnsemblPlants" id="Pp3c20_17040V3.3"/>
    </source>
</evidence>
<dbReference type="GO" id="GO:0005576">
    <property type="term" value="C:extracellular region"/>
    <property type="evidence" value="ECO:0007669"/>
    <property type="project" value="UniProtKB-SubCell"/>
</dbReference>
<dbReference type="Gramene" id="Pp3c20_17040V3.3">
    <property type="protein sequence ID" value="Pp3c20_17040V3.3"/>
    <property type="gene ID" value="Pp3c20_17040"/>
</dbReference>
<evidence type="ECO:0000313" key="8">
    <source>
        <dbReference type="Proteomes" id="UP000006727"/>
    </source>
</evidence>
<dbReference type="InParanoid" id="A0A7I4C3L4"/>
<keyword evidence="8" id="KW-1185">Reference proteome</keyword>
<feature type="chain" id="PRO_5029858344" description="Epidermal patterning factor-like protein" evidence="6">
    <location>
        <begin position="24"/>
        <end position="188"/>
    </location>
</feature>
<evidence type="ECO:0000256" key="5">
    <source>
        <dbReference type="ARBA" id="ARBA00023157"/>
    </source>
</evidence>
<dbReference type="Pfam" id="PF17181">
    <property type="entry name" value="EPF"/>
    <property type="match status" value="1"/>
</dbReference>